<evidence type="ECO:0000256" key="1">
    <source>
        <dbReference type="ARBA" id="ARBA00004651"/>
    </source>
</evidence>
<dbReference type="PANTHER" id="PTHR23513:SF6">
    <property type="entry name" value="MAJOR FACILITATOR SUPERFAMILY ASSOCIATED DOMAIN-CONTAINING PROTEIN"/>
    <property type="match status" value="1"/>
</dbReference>
<dbReference type="GO" id="GO:0005886">
    <property type="term" value="C:plasma membrane"/>
    <property type="evidence" value="ECO:0007669"/>
    <property type="project" value="UniProtKB-SubCell"/>
</dbReference>
<dbReference type="InterPro" id="IPR036259">
    <property type="entry name" value="MFS_trans_sf"/>
</dbReference>
<gene>
    <name evidence="7" type="ORF">SAMN04489812_0600</name>
</gene>
<dbReference type="Proteomes" id="UP000199103">
    <property type="component" value="Chromosome I"/>
</dbReference>
<proteinExistence type="predicted"/>
<reference evidence="7 8" key="1">
    <citation type="submission" date="2016-10" db="EMBL/GenBank/DDBJ databases">
        <authorList>
            <person name="de Groot N.N."/>
        </authorList>
    </citation>
    <scope>NUCLEOTIDE SEQUENCE [LARGE SCALE GENOMIC DNA]</scope>
    <source>
        <strain evidence="7 8">DSM 21800</strain>
    </source>
</reference>
<evidence type="ECO:0000256" key="5">
    <source>
        <dbReference type="ARBA" id="ARBA00023136"/>
    </source>
</evidence>
<evidence type="ECO:0000256" key="4">
    <source>
        <dbReference type="ARBA" id="ARBA00022989"/>
    </source>
</evidence>
<evidence type="ECO:0000256" key="6">
    <source>
        <dbReference type="SAM" id="Phobius"/>
    </source>
</evidence>
<evidence type="ECO:0008006" key="9">
    <source>
        <dbReference type="Google" id="ProtNLM"/>
    </source>
</evidence>
<dbReference type="EMBL" id="LT629772">
    <property type="protein sequence ID" value="SDS00983.1"/>
    <property type="molecule type" value="Genomic_DNA"/>
</dbReference>
<evidence type="ECO:0000256" key="3">
    <source>
        <dbReference type="ARBA" id="ARBA00022692"/>
    </source>
</evidence>
<comment type="subcellular location">
    <subcellularLocation>
        <location evidence="1">Cell membrane</location>
        <topology evidence="1">Multi-pass membrane protein</topology>
    </subcellularLocation>
</comment>
<organism evidence="7 8">
    <name type="scientific">Microlunatus soli</name>
    <dbReference type="NCBI Taxonomy" id="630515"/>
    <lineage>
        <taxon>Bacteria</taxon>
        <taxon>Bacillati</taxon>
        <taxon>Actinomycetota</taxon>
        <taxon>Actinomycetes</taxon>
        <taxon>Propionibacteriales</taxon>
        <taxon>Propionibacteriaceae</taxon>
        <taxon>Microlunatus</taxon>
    </lineage>
</organism>
<evidence type="ECO:0000313" key="7">
    <source>
        <dbReference type="EMBL" id="SDS00983.1"/>
    </source>
</evidence>
<feature type="transmembrane region" description="Helical" evidence="6">
    <location>
        <begin position="146"/>
        <end position="166"/>
    </location>
</feature>
<evidence type="ECO:0000313" key="8">
    <source>
        <dbReference type="Proteomes" id="UP000199103"/>
    </source>
</evidence>
<dbReference type="AlphaFoldDB" id="A0A1H1NQ02"/>
<accession>A0A1H1NQ02</accession>
<keyword evidence="8" id="KW-1185">Reference proteome</keyword>
<dbReference type="OrthoDB" id="9793136at2"/>
<keyword evidence="4 6" id="KW-1133">Transmembrane helix</keyword>
<dbReference type="STRING" id="630515.SAMN04489812_0600"/>
<name>A0A1H1NQ02_9ACTN</name>
<dbReference type="RefSeq" id="WP_091519633.1">
    <property type="nucleotide sequence ID" value="NZ_LT629772.1"/>
</dbReference>
<feature type="transmembrane region" description="Helical" evidence="6">
    <location>
        <begin position="83"/>
        <end position="107"/>
    </location>
</feature>
<sequence length="209" mass="21679">MINNAATGNRDRKPFVAFSVAETLSSSGTRLSMIAIPWLVLTTTTDSASMTGMVDQAFSTVMLPVWAKESGHGFFSLQPGLPAVLTVCTIAGLASGFINPIIGAVVFERIPQSLTGRVTALNGSLTWSPMPFGGLLGGLLVTGVGLPIASLMAGAGYFLVTLMPVAKKSFRSFGLRPCADDQTVLTSPASTITSDPVVLPDRGDASNTI</sequence>
<evidence type="ECO:0000256" key="2">
    <source>
        <dbReference type="ARBA" id="ARBA00022475"/>
    </source>
</evidence>
<dbReference type="SUPFAM" id="SSF103473">
    <property type="entry name" value="MFS general substrate transporter"/>
    <property type="match status" value="1"/>
</dbReference>
<protein>
    <recommendedName>
        <fullName evidence="9">Major Facilitator Superfamily protein</fullName>
    </recommendedName>
</protein>
<keyword evidence="5 6" id="KW-0472">Membrane</keyword>
<keyword evidence="2" id="KW-1003">Cell membrane</keyword>
<keyword evidence="3 6" id="KW-0812">Transmembrane</keyword>
<dbReference type="PANTHER" id="PTHR23513">
    <property type="entry name" value="INTEGRAL MEMBRANE EFFLUX PROTEIN-RELATED"/>
    <property type="match status" value="1"/>
</dbReference>